<sequence>MKHKFKRVVILLNDLENVESILKKGVLFANEHNALLEVLFVHEVPLFEVPDYFLSNEKISETILDKEKVKEDIEKQLETLNFENEQVVFVYANDTVDRVLNLIKASEETLVLTQYHKELSSQLVEKTPYTYWIVKKEEKEYKNIAFTIDLQNKFKPYLPIIAHIFPKATIELIHNYRYMLDPIVTSQDYLIVDTISKEVDIELNQVVRDQKIKIFEEYQEKYELKGTFLEGDGIFNDDLIQYIQNKNFNLTVLHRDNDDIFFTPTLIKDLMEEITTDFFIFQSAS</sequence>
<accession>A0A6S6SIP1</accession>
<name>A0A6S6SIP1_9BACT</name>
<dbReference type="SUPFAM" id="SSF52402">
    <property type="entry name" value="Adenine nucleotide alpha hydrolases-like"/>
    <property type="match status" value="1"/>
</dbReference>
<keyword evidence="1" id="KW-0175">Coiled coil</keyword>
<proteinExistence type="predicted"/>
<evidence type="ECO:0000313" key="2">
    <source>
        <dbReference type="EMBL" id="CAA6804771.1"/>
    </source>
</evidence>
<evidence type="ECO:0008006" key="3">
    <source>
        <dbReference type="Google" id="ProtNLM"/>
    </source>
</evidence>
<reference evidence="2" key="1">
    <citation type="submission" date="2020-01" db="EMBL/GenBank/DDBJ databases">
        <authorList>
            <person name="Meier V. D."/>
            <person name="Meier V D."/>
        </authorList>
    </citation>
    <scope>NUCLEOTIDE SEQUENCE</scope>
    <source>
        <strain evidence="2">HLG_WM_MAG_02</strain>
    </source>
</reference>
<evidence type="ECO:0000256" key="1">
    <source>
        <dbReference type="SAM" id="Coils"/>
    </source>
</evidence>
<dbReference type="AlphaFoldDB" id="A0A6S6SIP1"/>
<gene>
    <name evidence="2" type="ORF">HELGO_WM30370</name>
</gene>
<feature type="coiled-coil region" evidence="1">
    <location>
        <begin position="56"/>
        <end position="86"/>
    </location>
</feature>
<dbReference type="EMBL" id="CACVAZ010000020">
    <property type="protein sequence ID" value="CAA6804771.1"/>
    <property type="molecule type" value="Genomic_DNA"/>
</dbReference>
<protein>
    <recommendedName>
        <fullName evidence="3">UspA domain-containing protein</fullName>
    </recommendedName>
</protein>
<dbReference type="Gene3D" id="3.40.50.12370">
    <property type="match status" value="1"/>
</dbReference>
<organism evidence="2">
    <name type="scientific">uncultured Sulfurovum sp</name>
    <dbReference type="NCBI Taxonomy" id="269237"/>
    <lineage>
        <taxon>Bacteria</taxon>
        <taxon>Pseudomonadati</taxon>
        <taxon>Campylobacterota</taxon>
        <taxon>Epsilonproteobacteria</taxon>
        <taxon>Campylobacterales</taxon>
        <taxon>Sulfurovaceae</taxon>
        <taxon>Sulfurovum</taxon>
        <taxon>environmental samples</taxon>
    </lineage>
</organism>